<dbReference type="RefSeq" id="WP_184711175.1">
    <property type="nucleotide sequence ID" value="NZ_JACHBG010000035.1"/>
</dbReference>
<dbReference type="InterPro" id="IPR036052">
    <property type="entry name" value="TrpB-like_PALP_sf"/>
</dbReference>
<comment type="similarity">
    <text evidence="3">Belongs to the TrpB family.</text>
</comment>
<evidence type="ECO:0000256" key="3">
    <source>
        <dbReference type="ARBA" id="ARBA00009982"/>
    </source>
</evidence>
<dbReference type="Proteomes" id="UP000565576">
    <property type="component" value="Unassembled WGS sequence"/>
</dbReference>
<evidence type="ECO:0000256" key="6">
    <source>
        <dbReference type="ARBA" id="ARBA00022605"/>
    </source>
</evidence>
<protein>
    <recommendedName>
        <fullName evidence="5">tryptophan synthase</fullName>
        <ecNumber evidence="5">4.2.1.20</ecNumber>
    </recommendedName>
</protein>
<proteinExistence type="inferred from homology"/>
<name>A0A7X0IY63_9HYPH</name>
<dbReference type="PIRSF" id="PIRSF001413">
    <property type="entry name" value="Trp_syn_beta"/>
    <property type="match status" value="1"/>
</dbReference>
<feature type="domain" description="Tryptophan synthase beta chain-like PALP" evidence="12">
    <location>
        <begin position="58"/>
        <end position="380"/>
    </location>
</feature>
<comment type="catalytic activity">
    <reaction evidence="11">
        <text>(1S,2R)-1-C-(indol-3-yl)glycerol 3-phosphate + L-serine = D-glyceraldehyde 3-phosphate + L-tryptophan + H2O</text>
        <dbReference type="Rhea" id="RHEA:10532"/>
        <dbReference type="ChEBI" id="CHEBI:15377"/>
        <dbReference type="ChEBI" id="CHEBI:33384"/>
        <dbReference type="ChEBI" id="CHEBI:57912"/>
        <dbReference type="ChEBI" id="CHEBI:58866"/>
        <dbReference type="ChEBI" id="CHEBI:59776"/>
        <dbReference type="EC" id="4.2.1.20"/>
    </reaction>
</comment>
<comment type="caution">
    <text evidence="13">The sequence shown here is derived from an EMBL/GenBank/DDBJ whole genome shotgun (WGS) entry which is preliminary data.</text>
</comment>
<gene>
    <name evidence="13" type="ORF">GGD46_006600</name>
</gene>
<dbReference type="FunFam" id="3.40.50.1100:FF:000004">
    <property type="entry name" value="Tryptophan synthase beta chain"/>
    <property type="match status" value="1"/>
</dbReference>
<dbReference type="InterPro" id="IPR006654">
    <property type="entry name" value="Trp_synth_beta"/>
</dbReference>
<keyword evidence="9" id="KW-0057">Aromatic amino acid biosynthesis</keyword>
<evidence type="ECO:0000256" key="2">
    <source>
        <dbReference type="ARBA" id="ARBA00004733"/>
    </source>
</evidence>
<evidence type="ECO:0000256" key="1">
    <source>
        <dbReference type="ARBA" id="ARBA00001933"/>
    </source>
</evidence>
<evidence type="ECO:0000256" key="7">
    <source>
        <dbReference type="ARBA" id="ARBA00022822"/>
    </source>
</evidence>
<dbReference type="GO" id="GO:0004834">
    <property type="term" value="F:tryptophan synthase activity"/>
    <property type="evidence" value="ECO:0007669"/>
    <property type="project" value="UniProtKB-EC"/>
</dbReference>
<evidence type="ECO:0000256" key="8">
    <source>
        <dbReference type="ARBA" id="ARBA00022898"/>
    </source>
</evidence>
<evidence type="ECO:0000256" key="5">
    <source>
        <dbReference type="ARBA" id="ARBA00012043"/>
    </source>
</evidence>
<dbReference type="NCBIfam" id="TIGR00263">
    <property type="entry name" value="trpB"/>
    <property type="match status" value="1"/>
</dbReference>
<organism evidence="13 14">
    <name type="scientific">Rhizobium lusitanum</name>
    <dbReference type="NCBI Taxonomy" id="293958"/>
    <lineage>
        <taxon>Bacteria</taxon>
        <taxon>Pseudomonadati</taxon>
        <taxon>Pseudomonadota</taxon>
        <taxon>Alphaproteobacteria</taxon>
        <taxon>Hyphomicrobiales</taxon>
        <taxon>Rhizobiaceae</taxon>
        <taxon>Rhizobium/Agrobacterium group</taxon>
        <taxon>Rhizobium</taxon>
    </lineage>
</organism>
<keyword evidence="10 13" id="KW-0456">Lyase</keyword>
<dbReference type="AlphaFoldDB" id="A0A7X0IY63"/>
<dbReference type="Gene3D" id="3.40.50.1100">
    <property type="match status" value="2"/>
</dbReference>
<comment type="cofactor">
    <cofactor evidence="1">
        <name>pyridoxal 5'-phosphate</name>
        <dbReference type="ChEBI" id="CHEBI:597326"/>
    </cofactor>
</comment>
<comment type="pathway">
    <text evidence="2">Amino-acid biosynthesis; L-tryptophan biosynthesis; L-tryptophan from chorismate: step 5/5.</text>
</comment>
<dbReference type="SUPFAM" id="SSF53686">
    <property type="entry name" value="Tryptophan synthase beta subunit-like PLP-dependent enzymes"/>
    <property type="match status" value="1"/>
</dbReference>
<keyword evidence="7" id="KW-0822">Tryptophan biosynthesis</keyword>
<dbReference type="EMBL" id="JACHBG010000035">
    <property type="protein sequence ID" value="MBB6489273.1"/>
    <property type="molecule type" value="Genomic_DNA"/>
</dbReference>
<dbReference type="EC" id="4.2.1.20" evidence="5"/>
<reference evidence="13 14" key="1">
    <citation type="submission" date="2020-08" db="EMBL/GenBank/DDBJ databases">
        <title>Genomic Encyclopedia of Type Strains, Phase IV (KMG-V): Genome sequencing to study the core and pangenomes of soil and plant-associated prokaryotes.</title>
        <authorList>
            <person name="Whitman W."/>
        </authorList>
    </citation>
    <scope>NUCLEOTIDE SEQUENCE [LARGE SCALE GENOMIC DNA]</scope>
    <source>
        <strain evidence="13 14">SEMIA 4060</strain>
    </source>
</reference>
<comment type="subunit">
    <text evidence="4">Tetramer of two alpha and two beta chains.</text>
</comment>
<dbReference type="InterPro" id="IPR023026">
    <property type="entry name" value="Trp_synth_beta/beta-like"/>
</dbReference>
<keyword evidence="8" id="KW-0663">Pyridoxal phosphate</keyword>
<evidence type="ECO:0000256" key="11">
    <source>
        <dbReference type="ARBA" id="ARBA00049047"/>
    </source>
</evidence>
<dbReference type="PANTHER" id="PTHR48077:SF3">
    <property type="entry name" value="TRYPTOPHAN SYNTHASE"/>
    <property type="match status" value="1"/>
</dbReference>
<sequence>MATASRKERPGRYGRFGGQFVAPVLLPVLDRLEASFNAAWEDPAFRRTFEDLLGRFVGRPTPIFETVRLASVNGGARIILKRDDLTFNGGNYANSALGQCLLAVRMGLGSLVTDTGSGQNGVAAAAVAARLGLACTIYMGSSDAQRHPSTIKKMRAFGADLQVVEDADRTLSAATSAAIRHWMGNSATTAYLAGAPIGAHPFPAMVGAFQSIIGRETRLQLLEAGVLPKAIVSAVGGGSSTLGIFSAFVDDRQIRLIAVEAGGEGGEGKPHSARLAKGQPGIFHGAETLVLADENGQIQPTASIAPGLAYPGSAPELAHLVERGRVETLTFTDEDARQAVLRLAIREGVLVSLEAGHALAAAERIARHYDRNDAVVVMVPSAGDKDLDIIWAENCK</sequence>
<dbReference type="GO" id="GO:0005737">
    <property type="term" value="C:cytoplasm"/>
    <property type="evidence" value="ECO:0007669"/>
    <property type="project" value="TreeGrafter"/>
</dbReference>
<evidence type="ECO:0000256" key="9">
    <source>
        <dbReference type="ARBA" id="ARBA00023141"/>
    </source>
</evidence>
<evidence type="ECO:0000256" key="10">
    <source>
        <dbReference type="ARBA" id="ARBA00023239"/>
    </source>
</evidence>
<dbReference type="InterPro" id="IPR001926">
    <property type="entry name" value="TrpB-like_PALP"/>
</dbReference>
<evidence type="ECO:0000256" key="4">
    <source>
        <dbReference type="ARBA" id="ARBA00011270"/>
    </source>
</evidence>
<accession>A0A7X0IY63</accession>
<evidence type="ECO:0000259" key="12">
    <source>
        <dbReference type="Pfam" id="PF00291"/>
    </source>
</evidence>
<evidence type="ECO:0000313" key="14">
    <source>
        <dbReference type="Proteomes" id="UP000565576"/>
    </source>
</evidence>
<evidence type="ECO:0000313" key="13">
    <source>
        <dbReference type="EMBL" id="MBB6489273.1"/>
    </source>
</evidence>
<dbReference type="Pfam" id="PF00291">
    <property type="entry name" value="PALP"/>
    <property type="match status" value="1"/>
</dbReference>
<dbReference type="PANTHER" id="PTHR48077">
    <property type="entry name" value="TRYPTOPHAN SYNTHASE-RELATED"/>
    <property type="match status" value="1"/>
</dbReference>
<keyword evidence="6" id="KW-0028">Amino-acid biosynthesis</keyword>